<reference evidence="1" key="1">
    <citation type="submission" date="2018-05" db="EMBL/GenBank/DDBJ databases">
        <authorList>
            <person name="Lanie J.A."/>
            <person name="Ng W.-L."/>
            <person name="Kazmierczak K.M."/>
            <person name="Andrzejewski T.M."/>
            <person name="Davidsen T.M."/>
            <person name="Wayne K.J."/>
            <person name="Tettelin H."/>
            <person name="Glass J.I."/>
            <person name="Rusch D."/>
            <person name="Podicherti R."/>
            <person name="Tsui H.-C.T."/>
            <person name="Winkler M.E."/>
        </authorList>
    </citation>
    <scope>NUCLEOTIDE SEQUENCE</scope>
</reference>
<evidence type="ECO:0000313" key="1">
    <source>
        <dbReference type="EMBL" id="SVC45156.1"/>
    </source>
</evidence>
<name>A0A382M8I1_9ZZZZ</name>
<accession>A0A382M8I1</accession>
<dbReference type="EMBL" id="UINC01091966">
    <property type="protein sequence ID" value="SVC45156.1"/>
    <property type="molecule type" value="Genomic_DNA"/>
</dbReference>
<organism evidence="1">
    <name type="scientific">marine metagenome</name>
    <dbReference type="NCBI Taxonomy" id="408172"/>
    <lineage>
        <taxon>unclassified sequences</taxon>
        <taxon>metagenomes</taxon>
        <taxon>ecological metagenomes</taxon>
    </lineage>
</organism>
<gene>
    <name evidence="1" type="ORF">METZ01_LOCUS298010</name>
</gene>
<dbReference type="AlphaFoldDB" id="A0A382M8I1"/>
<protein>
    <submittedName>
        <fullName evidence="1">Uncharacterized protein</fullName>
    </submittedName>
</protein>
<proteinExistence type="predicted"/>
<feature type="non-terminal residue" evidence="1">
    <location>
        <position position="39"/>
    </location>
</feature>
<sequence>MNDKTLPYIVDLETKELLVATMNFIEMFADAQVDQETEA</sequence>